<sequence length="66" mass="7728">EPKGVRVFRIPAPIFFANIDFFRSKLMEAVGFNPLKVLRKRNIALRMIQKLFKKGDLQWTSVSIIH</sequence>
<evidence type="ECO:0000259" key="1">
    <source>
        <dbReference type="PROSITE" id="PS50801"/>
    </source>
</evidence>
<comment type="caution">
    <text evidence="2">The sequence shown here is derived from an EMBL/GenBank/DDBJ whole genome shotgun (WGS) entry which is preliminary data.</text>
</comment>
<dbReference type="Gene3D" id="3.30.750.24">
    <property type="entry name" value="STAS domain"/>
    <property type="match status" value="1"/>
</dbReference>
<organism evidence="2">
    <name type="scientific">Tetraodon nigroviridis</name>
    <name type="common">Spotted green pufferfish</name>
    <name type="synonym">Chelonodon nigroviridis</name>
    <dbReference type="NCBI Taxonomy" id="99883"/>
    <lineage>
        <taxon>Eukaryota</taxon>
        <taxon>Metazoa</taxon>
        <taxon>Chordata</taxon>
        <taxon>Craniata</taxon>
        <taxon>Vertebrata</taxon>
        <taxon>Euteleostomi</taxon>
        <taxon>Actinopterygii</taxon>
        <taxon>Neopterygii</taxon>
        <taxon>Teleostei</taxon>
        <taxon>Neoteleostei</taxon>
        <taxon>Acanthomorphata</taxon>
        <taxon>Eupercaria</taxon>
        <taxon>Tetraodontiformes</taxon>
        <taxon>Tetradontoidea</taxon>
        <taxon>Tetraodontidae</taxon>
        <taxon>Tetraodon</taxon>
    </lineage>
</organism>
<dbReference type="OrthoDB" id="8940459at2759"/>
<dbReference type="AlphaFoldDB" id="Q4RDP6"/>
<dbReference type="KEGG" id="tng:GSTEN00036465G001"/>
<proteinExistence type="predicted"/>
<dbReference type="InterPro" id="IPR002645">
    <property type="entry name" value="STAS_dom"/>
</dbReference>
<dbReference type="PROSITE" id="PS50801">
    <property type="entry name" value="STAS"/>
    <property type="match status" value="1"/>
</dbReference>
<evidence type="ECO:0000313" key="2">
    <source>
        <dbReference type="EMBL" id="CAG13486.1"/>
    </source>
</evidence>
<feature type="non-terminal residue" evidence="2">
    <location>
        <position position="1"/>
    </location>
</feature>
<dbReference type="EMBL" id="CAAE01016047">
    <property type="protein sequence ID" value="CAG13486.1"/>
    <property type="molecule type" value="Genomic_DNA"/>
</dbReference>
<name>Q4RDP6_TETNG</name>
<dbReference type="InterPro" id="IPR036513">
    <property type="entry name" value="STAS_dom_sf"/>
</dbReference>
<gene>
    <name evidence="2" type="ORF">GSTENG00036465001</name>
</gene>
<accession>Q4RDP6</accession>
<reference evidence="2" key="1">
    <citation type="journal article" date="2004" name="Nature">
        <title>Genome duplication in the teleost fish Tetraodon nigroviridis reveals the early vertebrate proto-karyotype.</title>
        <authorList>
            <person name="Jaillon O."/>
            <person name="Aury J.-M."/>
            <person name="Brunet F."/>
            <person name="Petit J.-L."/>
            <person name="Stange-Thomann N."/>
            <person name="Mauceli E."/>
            <person name="Bouneau L."/>
            <person name="Fischer C."/>
            <person name="Ozouf-Costaz C."/>
            <person name="Bernot A."/>
            <person name="Nicaud S."/>
            <person name="Jaffe D."/>
            <person name="Fisher S."/>
            <person name="Lutfalla G."/>
            <person name="Dossat C."/>
            <person name="Segurens B."/>
            <person name="Dasilva C."/>
            <person name="Salanoubat M."/>
            <person name="Levy M."/>
            <person name="Boudet N."/>
            <person name="Castellano S."/>
            <person name="Anthouard V."/>
            <person name="Jubin C."/>
            <person name="Castelli V."/>
            <person name="Katinka M."/>
            <person name="Vacherie B."/>
            <person name="Biemont C."/>
            <person name="Skalli Z."/>
            <person name="Cattolico L."/>
            <person name="Poulain J."/>
            <person name="De Berardinis V."/>
            <person name="Cruaud C."/>
            <person name="Duprat S."/>
            <person name="Brottier P."/>
            <person name="Coutanceau J.-P."/>
            <person name="Gouzy J."/>
            <person name="Parra G."/>
            <person name="Lardier G."/>
            <person name="Chapple C."/>
            <person name="McKernan K.J."/>
            <person name="McEwan P."/>
            <person name="Bosak S."/>
            <person name="Kellis M."/>
            <person name="Volff J.-N."/>
            <person name="Guigo R."/>
            <person name="Zody M.C."/>
            <person name="Mesirov J."/>
            <person name="Lindblad-Toh K."/>
            <person name="Birren B."/>
            <person name="Nusbaum C."/>
            <person name="Kahn D."/>
            <person name="Robinson-Rechavi M."/>
            <person name="Laudet V."/>
            <person name="Schachter V."/>
            <person name="Quetier F."/>
            <person name="Saurin W."/>
            <person name="Scarpelli C."/>
            <person name="Wincker P."/>
            <person name="Lander E.S."/>
            <person name="Weissenbach J."/>
            <person name="Roest Crollius H."/>
        </authorList>
    </citation>
    <scope>NUCLEOTIDE SEQUENCE [LARGE SCALE GENOMIC DNA]</scope>
</reference>
<feature type="domain" description="STAS" evidence="1">
    <location>
        <begin position="1"/>
        <end position="47"/>
    </location>
</feature>
<reference evidence="2" key="2">
    <citation type="submission" date="2004-02" db="EMBL/GenBank/DDBJ databases">
        <authorList>
            <consortium name="Genoscope"/>
            <consortium name="Whitehead Institute Centre for Genome Research"/>
        </authorList>
    </citation>
    <scope>NUCLEOTIDE SEQUENCE</scope>
</reference>
<protein>
    <submittedName>
        <fullName evidence="2">(spotted green pufferfish) hypothetical protein</fullName>
    </submittedName>
</protein>